<dbReference type="InterPro" id="IPR051791">
    <property type="entry name" value="Pra-immunoreactive"/>
</dbReference>
<dbReference type="PANTHER" id="PTHR36115:SF4">
    <property type="entry name" value="MEMBRANE PROTEIN"/>
    <property type="match status" value="1"/>
</dbReference>
<evidence type="ECO:0000256" key="5">
    <source>
        <dbReference type="ARBA" id="ARBA00023136"/>
    </source>
</evidence>
<feature type="region of interest" description="Disordered" evidence="6">
    <location>
        <begin position="1"/>
        <end position="24"/>
    </location>
</feature>
<evidence type="ECO:0000313" key="9">
    <source>
        <dbReference type="Proteomes" id="UP000774570"/>
    </source>
</evidence>
<keyword evidence="3" id="KW-0812">Transmembrane</keyword>
<dbReference type="InterPro" id="IPR010432">
    <property type="entry name" value="RDD"/>
</dbReference>
<sequence>MPGAESVPEGVPDGDPEGVAAGVPDGAVLADPGQRLLARIADTLIVALPVVLVLRETVAYRTLEWLAPPLVAVLLFVYEAPQLALWGRTPGKRFAGVRVVREDGHEPLGAARAVLRAAVYDLPIAARPVPVLGLLAGIFWVANGAFVYEGSRGALPDGRRQALHDRLARTLVVKEPAGESGAAGGADPAAG</sequence>
<evidence type="ECO:0000256" key="1">
    <source>
        <dbReference type="ARBA" id="ARBA00004651"/>
    </source>
</evidence>
<dbReference type="PANTHER" id="PTHR36115">
    <property type="entry name" value="PROLINE-RICH ANTIGEN HOMOLOG-RELATED"/>
    <property type="match status" value="1"/>
</dbReference>
<keyword evidence="5" id="KW-0472">Membrane</keyword>
<comment type="caution">
    <text evidence="8">The sequence shown here is derived from an EMBL/GenBank/DDBJ whole genome shotgun (WGS) entry which is preliminary data.</text>
</comment>
<comment type="subcellular location">
    <subcellularLocation>
        <location evidence="1">Cell membrane</location>
        <topology evidence="1">Multi-pass membrane protein</topology>
    </subcellularLocation>
</comment>
<evidence type="ECO:0000256" key="2">
    <source>
        <dbReference type="ARBA" id="ARBA00022475"/>
    </source>
</evidence>
<name>A0ABS7FZE0_9ACTN</name>
<evidence type="ECO:0000256" key="6">
    <source>
        <dbReference type="SAM" id="MobiDB-lite"/>
    </source>
</evidence>
<evidence type="ECO:0000256" key="3">
    <source>
        <dbReference type="ARBA" id="ARBA00022692"/>
    </source>
</evidence>
<evidence type="ECO:0000313" key="8">
    <source>
        <dbReference type="EMBL" id="MBW8484989.1"/>
    </source>
</evidence>
<feature type="domain" description="RDD" evidence="7">
    <location>
        <begin position="30"/>
        <end position="168"/>
    </location>
</feature>
<reference evidence="8 9" key="1">
    <citation type="submission" date="2021-07" db="EMBL/GenBank/DDBJ databases">
        <title>Actinomadura sp. PM05-2 isolated from lichen.</title>
        <authorList>
            <person name="Somphong A."/>
            <person name="Phongsopitanun W."/>
            <person name="Tanasupawat S."/>
            <person name="Peongsungnone V."/>
        </authorList>
    </citation>
    <scope>NUCLEOTIDE SEQUENCE [LARGE SCALE GENOMIC DNA]</scope>
    <source>
        <strain evidence="8 9">PM05-2</strain>
    </source>
</reference>
<keyword evidence="2" id="KW-1003">Cell membrane</keyword>
<dbReference type="Proteomes" id="UP000774570">
    <property type="component" value="Unassembled WGS sequence"/>
</dbReference>
<protein>
    <submittedName>
        <fullName evidence="8">RDD family protein</fullName>
    </submittedName>
</protein>
<organism evidence="8 9">
    <name type="scientific">Actinomadura parmotrematis</name>
    <dbReference type="NCBI Taxonomy" id="2864039"/>
    <lineage>
        <taxon>Bacteria</taxon>
        <taxon>Bacillati</taxon>
        <taxon>Actinomycetota</taxon>
        <taxon>Actinomycetes</taxon>
        <taxon>Streptosporangiales</taxon>
        <taxon>Thermomonosporaceae</taxon>
        <taxon>Actinomadura</taxon>
    </lineage>
</organism>
<dbReference type="Pfam" id="PF06271">
    <property type="entry name" value="RDD"/>
    <property type="match status" value="1"/>
</dbReference>
<accession>A0ABS7FZE0</accession>
<evidence type="ECO:0000259" key="7">
    <source>
        <dbReference type="Pfam" id="PF06271"/>
    </source>
</evidence>
<keyword evidence="4" id="KW-1133">Transmembrane helix</keyword>
<evidence type="ECO:0000256" key="4">
    <source>
        <dbReference type="ARBA" id="ARBA00022989"/>
    </source>
</evidence>
<keyword evidence="9" id="KW-1185">Reference proteome</keyword>
<gene>
    <name evidence="8" type="ORF">K1Y72_21580</name>
</gene>
<dbReference type="EMBL" id="JAIBOA010000014">
    <property type="protein sequence ID" value="MBW8484989.1"/>
    <property type="molecule type" value="Genomic_DNA"/>
</dbReference>
<dbReference type="RefSeq" id="WP_220168225.1">
    <property type="nucleotide sequence ID" value="NZ_JAIBOA010000014.1"/>
</dbReference>
<proteinExistence type="predicted"/>